<proteinExistence type="predicted"/>
<accession>A0A2R8FGA2</accession>
<protein>
    <submittedName>
        <fullName evidence="1">Uncharacterized protein</fullName>
    </submittedName>
</protein>
<sequence length="37" mass="3962">MQHFFDLAPTTVTAKLIASKGQFLPGGGESQQLNSIK</sequence>
<name>A0A2R8FGA2_9LACO</name>
<reference evidence="1" key="1">
    <citation type="submission" date="2018-03" db="EMBL/GenBank/DDBJ databases">
        <authorList>
            <person name="Keele B.F."/>
        </authorList>
    </citation>
    <scope>NUCLEOTIDE SEQUENCE</scope>
    <source>
        <strain evidence="1">ACA-DC 1533</strain>
    </source>
</reference>
<evidence type="ECO:0000313" key="1">
    <source>
        <dbReference type="EMBL" id="SPO49472.1"/>
    </source>
</evidence>
<dbReference type="EMBL" id="LT996085">
    <property type="protein sequence ID" value="SPO49472.1"/>
    <property type="molecule type" value="Genomic_DNA"/>
</dbReference>
<dbReference type="AlphaFoldDB" id="A0A2R8FGA2"/>
<keyword evidence="1" id="KW-0614">Plasmid</keyword>
<organism evidence="1">
    <name type="scientific">Ligilactobacillus acidipiscis</name>
    <dbReference type="NCBI Taxonomy" id="89059"/>
    <lineage>
        <taxon>Bacteria</taxon>
        <taxon>Bacillati</taxon>
        <taxon>Bacillota</taxon>
        <taxon>Bacilli</taxon>
        <taxon>Lactobacillales</taxon>
        <taxon>Lactobacillaceae</taxon>
        <taxon>Ligilactobacillus</taxon>
    </lineage>
</organism>
<geneLocation type="plasmid" evidence="1">
    <name>pLAC2</name>
</geneLocation>
<gene>
    <name evidence="1" type="ORF">PLAC02_P66</name>
</gene>